<dbReference type="GO" id="GO:0000139">
    <property type="term" value="C:Golgi membrane"/>
    <property type="evidence" value="ECO:0007669"/>
    <property type="project" value="TreeGrafter"/>
</dbReference>
<evidence type="ECO:0000256" key="3">
    <source>
        <dbReference type="ARBA" id="ARBA00022989"/>
    </source>
</evidence>
<comment type="subcellular location">
    <subcellularLocation>
        <location evidence="1">Membrane</location>
        <topology evidence="1">Multi-pass membrane protein</topology>
    </subcellularLocation>
</comment>
<protein>
    <submittedName>
        <fullName evidence="6">Late Golgi vesicles protein</fullName>
    </submittedName>
</protein>
<evidence type="ECO:0000256" key="5">
    <source>
        <dbReference type="SAM" id="Phobius"/>
    </source>
</evidence>
<evidence type="ECO:0000256" key="4">
    <source>
        <dbReference type="ARBA" id="ARBA00023136"/>
    </source>
</evidence>
<dbReference type="Pfam" id="PF08507">
    <property type="entry name" value="COPI_assoc"/>
    <property type="match status" value="1"/>
</dbReference>
<accession>A0AAV9U9T2</accession>
<comment type="caution">
    <text evidence="6">The sequence shown here is derived from an EMBL/GenBank/DDBJ whole genome shotgun (WGS) entry which is preliminary data.</text>
</comment>
<dbReference type="InterPro" id="IPR013714">
    <property type="entry name" value="Golgi_TVP15"/>
</dbReference>
<feature type="transmembrane region" description="Helical" evidence="5">
    <location>
        <begin position="36"/>
        <end position="55"/>
    </location>
</feature>
<gene>
    <name evidence="6" type="primary">TVP15</name>
    <name evidence="6" type="ORF">TWF696_001553</name>
</gene>
<evidence type="ECO:0000313" key="6">
    <source>
        <dbReference type="EMBL" id="KAK6338083.1"/>
    </source>
</evidence>
<organism evidence="6 7">
    <name type="scientific">Orbilia brochopaga</name>
    <dbReference type="NCBI Taxonomy" id="3140254"/>
    <lineage>
        <taxon>Eukaryota</taxon>
        <taxon>Fungi</taxon>
        <taxon>Dikarya</taxon>
        <taxon>Ascomycota</taxon>
        <taxon>Pezizomycotina</taxon>
        <taxon>Orbiliomycetes</taxon>
        <taxon>Orbiliales</taxon>
        <taxon>Orbiliaceae</taxon>
        <taxon>Orbilia</taxon>
    </lineage>
</organism>
<keyword evidence="7" id="KW-1185">Reference proteome</keyword>
<evidence type="ECO:0000256" key="2">
    <source>
        <dbReference type="ARBA" id="ARBA00022692"/>
    </source>
</evidence>
<feature type="transmembrane region" description="Helical" evidence="5">
    <location>
        <begin position="67"/>
        <end position="86"/>
    </location>
</feature>
<feature type="transmembrane region" description="Helical" evidence="5">
    <location>
        <begin position="92"/>
        <end position="112"/>
    </location>
</feature>
<reference evidence="6 7" key="1">
    <citation type="submission" date="2019-10" db="EMBL/GenBank/DDBJ databases">
        <authorList>
            <person name="Palmer J.M."/>
        </authorList>
    </citation>
    <scope>NUCLEOTIDE SEQUENCE [LARGE SCALE GENOMIC DNA]</scope>
    <source>
        <strain evidence="6 7">TWF696</strain>
    </source>
</reference>
<keyword evidence="3 5" id="KW-1133">Transmembrane helix</keyword>
<dbReference type="AlphaFoldDB" id="A0AAV9U9T2"/>
<keyword evidence="4 5" id="KW-0472">Membrane</keyword>
<dbReference type="GO" id="GO:0016192">
    <property type="term" value="P:vesicle-mediated transport"/>
    <property type="evidence" value="ECO:0007669"/>
    <property type="project" value="TreeGrafter"/>
</dbReference>
<name>A0AAV9U9T2_9PEZI</name>
<sequence>MDPALLSQPFRLVNLGVAALMIIGAIAQYGDITPQHIIESIYLFTFGLSTALLEFRNIPQVYRYASFMFSFIGRGCFYAFVGSVLYHKSPWSWVPGLIIGIVGVAYAALEFVPSIEPPENMRDPDSGYDGLGEGV</sequence>
<keyword evidence="2 5" id="KW-0812">Transmembrane</keyword>
<dbReference type="PANTHER" id="PTHR28128">
    <property type="entry name" value="GOLGI APPARATUS MEMBRANE PROTEIN TVP15"/>
    <property type="match status" value="1"/>
</dbReference>
<evidence type="ECO:0000256" key="1">
    <source>
        <dbReference type="ARBA" id="ARBA00004141"/>
    </source>
</evidence>
<dbReference type="EMBL" id="JAVHNQ010000010">
    <property type="protein sequence ID" value="KAK6338083.1"/>
    <property type="molecule type" value="Genomic_DNA"/>
</dbReference>
<evidence type="ECO:0000313" key="7">
    <source>
        <dbReference type="Proteomes" id="UP001375240"/>
    </source>
</evidence>
<dbReference type="PANTHER" id="PTHR28128:SF1">
    <property type="entry name" value="GOLGI APPARATUS MEMBRANE PROTEIN TVP15"/>
    <property type="match status" value="1"/>
</dbReference>
<proteinExistence type="predicted"/>
<feature type="transmembrane region" description="Helical" evidence="5">
    <location>
        <begin position="12"/>
        <end position="30"/>
    </location>
</feature>
<dbReference type="Proteomes" id="UP001375240">
    <property type="component" value="Unassembled WGS sequence"/>
</dbReference>